<dbReference type="KEGG" id="erz:ER308_10020"/>
<evidence type="ECO:0000256" key="1">
    <source>
        <dbReference type="SAM" id="MobiDB-lite"/>
    </source>
</evidence>
<evidence type="ECO:0000313" key="3">
    <source>
        <dbReference type="EMBL" id="QBI19860.1"/>
    </source>
</evidence>
<sequence>MTDPRIRGALERRAGDGPDPSEVWVRADRRIVRRRIHRWAGGAASAVVLVGVALAGTAWLLPDRHADVFLGAVGAGDEVTVDNAVLTVPDDWEVHEPPFGSAEDWDGGLGPPLEEPSGRDEDVEAGGPGADDCPDVDPDGFVLLIVDDGPAATCAELLDDWRGLAISPLARVLPSLGTAPRVLTDGEHDTAGTVPAHRVDAPLVTEVAREVPSEPHWSTFLAPGVDVAVEARGLDTAEVAEVLATLQPAAELRSDAVLSWLMSGRDPESEGPDPVLGWAVDGEGRFHVWHEEEVEGREFGASAWPGQTAERFGGLLRTPDEARVIATRADDDESYEYVLGGDDAARVAERWQPDGAAIAWLETGPQPTLRVADWGSPDRLVDGADPDEYEVSLRGDGLREDLGALEWVDRDGDEVLRLFETGVDGVGPREYEIVVHRTEQGTLEFELPTELEGED</sequence>
<evidence type="ECO:0000313" key="4">
    <source>
        <dbReference type="Proteomes" id="UP000291469"/>
    </source>
</evidence>
<reference evidence="3 4" key="1">
    <citation type="submission" date="2019-01" db="EMBL/GenBank/DDBJ databases">
        <title>Egibacter rhizosphaerae EGI 80759T.</title>
        <authorList>
            <person name="Chen D.-D."/>
            <person name="Tian Y."/>
            <person name="Jiao J.-Y."/>
            <person name="Zhang X.-T."/>
            <person name="Zhang Y.-G."/>
            <person name="Zhang Y."/>
            <person name="Xiao M."/>
            <person name="Shu W.-S."/>
            <person name="Li W.-J."/>
        </authorList>
    </citation>
    <scope>NUCLEOTIDE SEQUENCE [LARGE SCALE GENOMIC DNA]</scope>
    <source>
        <strain evidence="3 4">EGI 80759</strain>
    </source>
</reference>
<gene>
    <name evidence="3" type="ORF">ER308_10020</name>
</gene>
<proteinExistence type="predicted"/>
<feature type="transmembrane region" description="Helical" evidence="2">
    <location>
        <begin position="39"/>
        <end position="61"/>
    </location>
</feature>
<name>A0A411YF62_9ACTN</name>
<keyword evidence="2" id="KW-0472">Membrane</keyword>
<accession>A0A411YF62</accession>
<protein>
    <submittedName>
        <fullName evidence="3">Uncharacterized protein</fullName>
    </submittedName>
</protein>
<organism evidence="3 4">
    <name type="scientific">Egibacter rhizosphaerae</name>
    <dbReference type="NCBI Taxonomy" id="1670831"/>
    <lineage>
        <taxon>Bacteria</taxon>
        <taxon>Bacillati</taxon>
        <taxon>Actinomycetota</taxon>
        <taxon>Nitriliruptoria</taxon>
        <taxon>Egibacterales</taxon>
        <taxon>Egibacteraceae</taxon>
        <taxon>Egibacter</taxon>
    </lineage>
</organism>
<dbReference type="Proteomes" id="UP000291469">
    <property type="component" value="Chromosome"/>
</dbReference>
<keyword evidence="4" id="KW-1185">Reference proteome</keyword>
<evidence type="ECO:0000256" key="2">
    <source>
        <dbReference type="SAM" id="Phobius"/>
    </source>
</evidence>
<dbReference type="EMBL" id="CP036402">
    <property type="protein sequence ID" value="QBI19860.1"/>
    <property type="molecule type" value="Genomic_DNA"/>
</dbReference>
<feature type="region of interest" description="Disordered" evidence="1">
    <location>
        <begin position="92"/>
        <end position="129"/>
    </location>
</feature>
<dbReference type="AlphaFoldDB" id="A0A411YF62"/>
<keyword evidence="2" id="KW-0812">Transmembrane</keyword>
<keyword evidence="2" id="KW-1133">Transmembrane helix</keyword>
<dbReference type="RefSeq" id="WP_131154857.1">
    <property type="nucleotide sequence ID" value="NZ_CP036402.1"/>
</dbReference>